<dbReference type="CDD" id="cd00586">
    <property type="entry name" value="4HBT"/>
    <property type="match status" value="1"/>
</dbReference>
<dbReference type="EC" id="3.1.2.-" evidence="3"/>
<sequence>MINETKVRVTYKDTDQMGVVYYGNYFTWQEIGRTELLRSLGYTYKQMEEEKVLLPVIEATCRYKHPARYDDMVLIKTRIAELSPVRIVFYYEMMNESGDILLAFGSTSHAFVNEAGRPINLKKRNPEVWEIVSQAVGKSE</sequence>
<evidence type="ECO:0000256" key="2">
    <source>
        <dbReference type="ARBA" id="ARBA00022801"/>
    </source>
</evidence>
<dbReference type="KEGG" id="tfr:BR63_07735"/>
<dbReference type="SUPFAM" id="SSF54637">
    <property type="entry name" value="Thioesterase/thiol ester dehydrase-isomerase"/>
    <property type="match status" value="1"/>
</dbReference>
<dbReference type="InterPro" id="IPR050563">
    <property type="entry name" value="4-hydroxybenzoyl-CoA_TE"/>
</dbReference>
<dbReference type="PIRSF" id="PIRSF003230">
    <property type="entry name" value="YbgC"/>
    <property type="match status" value="1"/>
</dbReference>
<dbReference type="Proteomes" id="UP000515847">
    <property type="component" value="Chromosome"/>
</dbReference>
<comment type="similarity">
    <text evidence="1">Belongs to the 4-hydroxybenzoyl-CoA thioesterase family.</text>
</comment>
<dbReference type="PANTHER" id="PTHR31793:SF27">
    <property type="entry name" value="NOVEL THIOESTERASE SUPERFAMILY DOMAIN AND SAPOSIN A-TYPE DOMAIN CONTAINING PROTEIN (0610012H03RIK)"/>
    <property type="match status" value="1"/>
</dbReference>
<gene>
    <name evidence="3" type="ORF">BR63_07735</name>
</gene>
<dbReference type="EMBL" id="CP045798">
    <property type="protein sequence ID" value="QNB46212.1"/>
    <property type="molecule type" value="Genomic_DNA"/>
</dbReference>
<organism evidence="3 4">
    <name type="scientific">Thermanaerosceptrum fracticalcis</name>
    <dbReference type="NCBI Taxonomy" id="1712410"/>
    <lineage>
        <taxon>Bacteria</taxon>
        <taxon>Bacillati</taxon>
        <taxon>Bacillota</taxon>
        <taxon>Clostridia</taxon>
        <taxon>Eubacteriales</taxon>
        <taxon>Peptococcaceae</taxon>
        <taxon>Thermanaerosceptrum</taxon>
    </lineage>
</organism>
<proteinExistence type="inferred from homology"/>
<reference evidence="3 4" key="1">
    <citation type="journal article" date="2019" name="Front. Microbiol.">
        <title>Thermoanaerosceptrum fracticalcis gen. nov. sp. nov., a Novel Fumarate-Fermenting Microorganism From a Deep Fractured Carbonate Aquifer of the US Great Basin.</title>
        <authorList>
            <person name="Hamilton-Brehm S.D."/>
            <person name="Stewart L.E."/>
            <person name="Zavarin M."/>
            <person name="Caldwell M."/>
            <person name="Lawson P.A."/>
            <person name="Onstott T.C."/>
            <person name="Grzymski J."/>
            <person name="Neveux I."/>
            <person name="Lollar B.S."/>
            <person name="Russell C.E."/>
            <person name="Moser D.P."/>
        </authorList>
    </citation>
    <scope>NUCLEOTIDE SEQUENCE [LARGE SCALE GENOMIC DNA]</scope>
    <source>
        <strain evidence="3 4">DRI-13</strain>
    </source>
</reference>
<dbReference type="InterPro" id="IPR006684">
    <property type="entry name" value="YbgC/YbaW"/>
</dbReference>
<evidence type="ECO:0000313" key="3">
    <source>
        <dbReference type="EMBL" id="QNB46212.1"/>
    </source>
</evidence>
<protein>
    <submittedName>
        <fullName evidence="3">YbgC/FadM family acyl-CoA thioesterase</fullName>
        <ecNumber evidence="3">3.1.2.-</ecNumber>
    </submittedName>
</protein>
<dbReference type="PANTHER" id="PTHR31793">
    <property type="entry name" value="4-HYDROXYBENZOYL-COA THIOESTERASE FAMILY MEMBER"/>
    <property type="match status" value="1"/>
</dbReference>
<dbReference type="NCBIfam" id="TIGR00051">
    <property type="entry name" value="YbgC/FadM family acyl-CoA thioesterase"/>
    <property type="match status" value="1"/>
</dbReference>
<name>A0A7G6E2A8_THEFR</name>
<dbReference type="InterPro" id="IPR029069">
    <property type="entry name" value="HotDog_dom_sf"/>
</dbReference>
<evidence type="ECO:0000256" key="1">
    <source>
        <dbReference type="ARBA" id="ARBA00005953"/>
    </source>
</evidence>
<dbReference type="GO" id="GO:0047617">
    <property type="term" value="F:fatty acyl-CoA hydrolase activity"/>
    <property type="evidence" value="ECO:0007669"/>
    <property type="project" value="TreeGrafter"/>
</dbReference>
<dbReference type="RefSeq" id="WP_034425190.1">
    <property type="nucleotide sequence ID" value="NZ_CP045798.1"/>
</dbReference>
<dbReference type="OrthoDB" id="9800856at2"/>
<dbReference type="Pfam" id="PF13279">
    <property type="entry name" value="4HBT_2"/>
    <property type="match status" value="1"/>
</dbReference>
<keyword evidence="4" id="KW-1185">Reference proteome</keyword>
<evidence type="ECO:0000313" key="4">
    <source>
        <dbReference type="Proteomes" id="UP000515847"/>
    </source>
</evidence>
<accession>A0A7G6E2A8</accession>
<dbReference type="Gene3D" id="3.10.129.10">
    <property type="entry name" value="Hotdog Thioesterase"/>
    <property type="match status" value="1"/>
</dbReference>
<keyword evidence="2 3" id="KW-0378">Hydrolase</keyword>
<dbReference type="AlphaFoldDB" id="A0A7G6E2A8"/>